<comment type="caution">
    <text evidence="1">The sequence shown here is derived from an EMBL/GenBank/DDBJ whole genome shotgun (WGS) entry which is preliminary data.</text>
</comment>
<protein>
    <submittedName>
        <fullName evidence="1">Uncharacterized protein</fullName>
    </submittedName>
</protein>
<organism evidence="1">
    <name type="scientific">marine sediment metagenome</name>
    <dbReference type="NCBI Taxonomy" id="412755"/>
    <lineage>
        <taxon>unclassified sequences</taxon>
        <taxon>metagenomes</taxon>
        <taxon>ecological metagenomes</taxon>
    </lineage>
</organism>
<sequence>MARVVRLTDNVLLGLARMGNVRSQLPAFKTLFNSLGRRGCGRCRKKGVRRQRDVLLSLKRTIADNGSMVRILKKIIKADSIEIYIPNGKVVVKRVL</sequence>
<reference evidence="1" key="1">
    <citation type="journal article" date="2015" name="Nature">
        <title>Complex archaea that bridge the gap between prokaryotes and eukaryotes.</title>
        <authorList>
            <person name="Spang A."/>
            <person name="Saw J.H."/>
            <person name="Jorgensen S.L."/>
            <person name="Zaremba-Niedzwiedzka K."/>
            <person name="Martijn J."/>
            <person name="Lind A.E."/>
            <person name="van Eijk R."/>
            <person name="Schleper C."/>
            <person name="Guy L."/>
            <person name="Ettema T.J."/>
        </authorList>
    </citation>
    <scope>NUCLEOTIDE SEQUENCE</scope>
</reference>
<accession>A0A0F9PL73</accession>
<evidence type="ECO:0000313" key="1">
    <source>
        <dbReference type="EMBL" id="KKN32550.1"/>
    </source>
</evidence>
<proteinExistence type="predicted"/>
<name>A0A0F9PL73_9ZZZZ</name>
<gene>
    <name evidence="1" type="ORF">LCGC14_0812740</name>
</gene>
<dbReference type="EMBL" id="LAZR01002245">
    <property type="protein sequence ID" value="KKN32550.1"/>
    <property type="molecule type" value="Genomic_DNA"/>
</dbReference>
<dbReference type="AlphaFoldDB" id="A0A0F9PL73"/>